<dbReference type="EMBL" id="BJMM01000055">
    <property type="protein sequence ID" value="GEB53562.1"/>
    <property type="molecule type" value="Genomic_DNA"/>
</dbReference>
<reference evidence="2 3" key="1">
    <citation type="submission" date="2019-06" db="EMBL/GenBank/DDBJ databases">
        <title>Whole genome shotgun sequence of Streptomyces cacaoi subsp. cacaoi NBRC 12748.</title>
        <authorList>
            <person name="Hosoyama A."/>
            <person name="Uohara A."/>
            <person name="Ohji S."/>
            <person name="Ichikawa N."/>
        </authorList>
    </citation>
    <scope>NUCLEOTIDE SEQUENCE [LARGE SCALE GENOMIC DNA]</scope>
    <source>
        <strain evidence="2 3">NBRC 12748</strain>
    </source>
</reference>
<feature type="compositionally biased region" description="Basic residues" evidence="1">
    <location>
        <begin position="15"/>
        <end position="26"/>
    </location>
</feature>
<feature type="compositionally biased region" description="Basic and acidic residues" evidence="1">
    <location>
        <begin position="195"/>
        <end position="216"/>
    </location>
</feature>
<comment type="caution">
    <text evidence="2">The sequence shown here is derived from an EMBL/GenBank/DDBJ whole genome shotgun (WGS) entry which is preliminary data.</text>
</comment>
<evidence type="ECO:0008006" key="4">
    <source>
        <dbReference type="Google" id="ProtNLM"/>
    </source>
</evidence>
<feature type="compositionally biased region" description="Basic and acidic residues" evidence="1">
    <location>
        <begin position="266"/>
        <end position="280"/>
    </location>
</feature>
<feature type="compositionally biased region" description="Basic and acidic residues" evidence="1">
    <location>
        <begin position="230"/>
        <end position="242"/>
    </location>
</feature>
<gene>
    <name evidence="2" type="ORF">SCA03_61130</name>
</gene>
<dbReference type="Proteomes" id="UP000319210">
    <property type="component" value="Unassembled WGS sequence"/>
</dbReference>
<feature type="compositionally biased region" description="Acidic residues" evidence="1">
    <location>
        <begin position="170"/>
        <end position="179"/>
    </location>
</feature>
<feature type="compositionally biased region" description="Basic and acidic residues" evidence="1">
    <location>
        <begin position="302"/>
        <end position="324"/>
    </location>
</feature>
<dbReference type="AlphaFoldDB" id="A0A4Y3R7G0"/>
<organism evidence="2 3">
    <name type="scientific">Streptomyces cacaoi</name>
    <dbReference type="NCBI Taxonomy" id="1898"/>
    <lineage>
        <taxon>Bacteria</taxon>
        <taxon>Bacillati</taxon>
        <taxon>Actinomycetota</taxon>
        <taxon>Actinomycetes</taxon>
        <taxon>Kitasatosporales</taxon>
        <taxon>Streptomycetaceae</taxon>
        <taxon>Streptomyces</taxon>
    </lineage>
</organism>
<evidence type="ECO:0000313" key="2">
    <source>
        <dbReference type="EMBL" id="GEB53562.1"/>
    </source>
</evidence>
<feature type="region of interest" description="Disordered" evidence="1">
    <location>
        <begin position="60"/>
        <end position="352"/>
    </location>
</feature>
<dbReference type="RefSeq" id="WP_086815093.1">
    <property type="nucleotide sequence ID" value="NZ_BJMM01000055.1"/>
</dbReference>
<feature type="compositionally biased region" description="Low complexity" evidence="1">
    <location>
        <begin position="128"/>
        <end position="144"/>
    </location>
</feature>
<dbReference type="OrthoDB" id="4350094at2"/>
<feature type="region of interest" description="Disordered" evidence="1">
    <location>
        <begin position="1"/>
        <end position="32"/>
    </location>
</feature>
<evidence type="ECO:0000313" key="3">
    <source>
        <dbReference type="Proteomes" id="UP000319210"/>
    </source>
</evidence>
<evidence type="ECO:0000256" key="1">
    <source>
        <dbReference type="SAM" id="MobiDB-lite"/>
    </source>
</evidence>
<sequence>MPGDEVQEEAAAPKARGRTGPRHAAPRKPLLTRLHVPAGKAVAIAAMPSAVLMGMGLTPQLANAKPLPKNPFKGDACVSAPDKEETQEEAEQRKERAEKLKRDLAREKAEEDARKDDGGHGDGGSGGDSSKPSDGPSSDAPSAPSGGGSSKPSDEPSSEPSGDTGSGSGSDEDDDGDGGDDGKKNPWYDPLGVGDKLEKVFKPGEKPDEDAPPKDEESADPSPSASPDEDSGKSDGKQDDGAKSGAGRATGTRDGDTGGSGSSDKNAGKSSDKDAGKAGDESADEPGGDKKKEQESEDDDGSDRPGVSEKDGTAPDYDPAKDAGKPFPCPEKTDVEGKGEQTPAPVPNQPWQLDASSLTLRGLDYEGVVNITMPNGKTKQALKFTADELDIGDLHQTVAGPHGTTYHVQAAEGSTSTIRGGKVTMYTEELKGNLFGLIPITFSPDTPPPINVPFAYFTKVKVKQAGQFGGNLTIPGLHQWVDK</sequence>
<keyword evidence="3" id="KW-1185">Reference proteome</keyword>
<proteinExistence type="predicted"/>
<feature type="compositionally biased region" description="Basic and acidic residues" evidence="1">
    <location>
        <begin position="90"/>
        <end position="120"/>
    </location>
</feature>
<accession>A0A4Y3R7G0</accession>
<protein>
    <recommendedName>
        <fullName evidence="4">Hydrogenase expression protein HypF</fullName>
    </recommendedName>
</protein>
<name>A0A4Y3R7G0_STRCI</name>